<dbReference type="STRING" id="61819.ENSACIP00000010736"/>
<evidence type="ECO:0000313" key="5">
    <source>
        <dbReference type="Proteomes" id="UP000261340"/>
    </source>
</evidence>
<accession>A0A3Q0RJL2</accession>
<keyword evidence="2" id="KW-1133">Transmembrane helix</keyword>
<dbReference type="GO" id="GO:0005615">
    <property type="term" value="C:extracellular space"/>
    <property type="evidence" value="ECO:0007669"/>
    <property type="project" value="UniProtKB-KW"/>
</dbReference>
<dbReference type="PANTHER" id="PTHR12015">
    <property type="entry name" value="SMALL INDUCIBLE CYTOKINE A"/>
    <property type="match status" value="1"/>
</dbReference>
<keyword evidence="1" id="KW-0202">Cytokine</keyword>
<dbReference type="AlphaFoldDB" id="A0A3Q0RJL2"/>
<keyword evidence="2" id="KW-0472">Membrane</keyword>
<dbReference type="GO" id="GO:0008009">
    <property type="term" value="F:chemokine activity"/>
    <property type="evidence" value="ECO:0007669"/>
    <property type="project" value="InterPro"/>
</dbReference>
<evidence type="ECO:0000256" key="2">
    <source>
        <dbReference type="SAM" id="Phobius"/>
    </source>
</evidence>
<dbReference type="Ensembl" id="ENSACIT00000011044.1">
    <property type="protein sequence ID" value="ENSACIP00000010736.1"/>
    <property type="gene ID" value="ENSACIG00000008401.1"/>
</dbReference>
<feature type="domain" description="Chemokine interleukin-8-like" evidence="3">
    <location>
        <begin position="26"/>
        <end position="84"/>
    </location>
</feature>
<dbReference type="GeneTree" id="ENSGT01020000230600"/>
<dbReference type="InterPro" id="IPR001811">
    <property type="entry name" value="Chemokine_IL8-like_dom"/>
</dbReference>
<dbReference type="CDD" id="cd00272">
    <property type="entry name" value="Chemokine_CC"/>
    <property type="match status" value="1"/>
</dbReference>
<organism evidence="4 5">
    <name type="scientific">Amphilophus citrinellus</name>
    <name type="common">Midas cichlid</name>
    <name type="synonym">Cichlasoma citrinellum</name>
    <dbReference type="NCBI Taxonomy" id="61819"/>
    <lineage>
        <taxon>Eukaryota</taxon>
        <taxon>Metazoa</taxon>
        <taxon>Chordata</taxon>
        <taxon>Craniata</taxon>
        <taxon>Vertebrata</taxon>
        <taxon>Euteleostomi</taxon>
        <taxon>Actinopterygii</taxon>
        <taxon>Neopterygii</taxon>
        <taxon>Teleostei</taxon>
        <taxon>Neoteleostei</taxon>
        <taxon>Acanthomorphata</taxon>
        <taxon>Ovalentaria</taxon>
        <taxon>Cichlomorphae</taxon>
        <taxon>Cichliformes</taxon>
        <taxon>Cichlidae</taxon>
        <taxon>New World cichlids</taxon>
        <taxon>Cichlasomatinae</taxon>
        <taxon>Heroini</taxon>
        <taxon>Amphilophus</taxon>
    </lineage>
</organism>
<dbReference type="SMART" id="SM00199">
    <property type="entry name" value="SCY"/>
    <property type="match status" value="1"/>
</dbReference>
<dbReference type="InterPro" id="IPR036048">
    <property type="entry name" value="Interleukin_8-like_sf"/>
</dbReference>
<dbReference type="GO" id="GO:0006955">
    <property type="term" value="P:immune response"/>
    <property type="evidence" value="ECO:0007669"/>
    <property type="project" value="InterPro"/>
</dbReference>
<evidence type="ECO:0000259" key="3">
    <source>
        <dbReference type="SMART" id="SM00199"/>
    </source>
</evidence>
<protein>
    <recommendedName>
        <fullName evidence="3">Chemokine interleukin-8-like domain-containing protein</fullName>
    </recommendedName>
</protein>
<evidence type="ECO:0000256" key="1">
    <source>
        <dbReference type="ARBA" id="ARBA00022514"/>
    </source>
</evidence>
<proteinExistence type="predicted"/>
<dbReference type="Pfam" id="PF00048">
    <property type="entry name" value="IL8"/>
    <property type="match status" value="1"/>
</dbReference>
<keyword evidence="2" id="KW-0812">Transmembrane</keyword>
<sequence length="108" mass="12839">FLPRYWVIYKVLFSLKCLILFFKGPRKYCCTQYQKTAVPVKRLKSYTVQDDYCKIRAIIFKTVKNRPVCANPDEQWVQEAMMSVPNYIFKNTFALLSVKTLRTDKILI</sequence>
<feature type="transmembrane region" description="Helical" evidence="2">
    <location>
        <begin position="6"/>
        <end position="22"/>
    </location>
</feature>
<evidence type="ECO:0000313" key="4">
    <source>
        <dbReference type="Ensembl" id="ENSACIP00000010736.1"/>
    </source>
</evidence>
<dbReference type="SUPFAM" id="SSF54117">
    <property type="entry name" value="Interleukin 8-like chemokines"/>
    <property type="match status" value="1"/>
</dbReference>
<dbReference type="PANTHER" id="PTHR12015:SF190">
    <property type="entry name" value="C-C MOTIF CHEMOKINE"/>
    <property type="match status" value="1"/>
</dbReference>
<keyword evidence="5" id="KW-1185">Reference proteome</keyword>
<dbReference type="Gene3D" id="2.40.50.40">
    <property type="match status" value="1"/>
</dbReference>
<dbReference type="InterPro" id="IPR039809">
    <property type="entry name" value="Chemokine_b/g/d"/>
</dbReference>
<reference evidence="4" key="1">
    <citation type="submission" date="2025-08" db="UniProtKB">
        <authorList>
            <consortium name="Ensembl"/>
        </authorList>
    </citation>
    <scope>IDENTIFICATION</scope>
</reference>
<dbReference type="Proteomes" id="UP000261340">
    <property type="component" value="Unplaced"/>
</dbReference>
<reference evidence="4" key="2">
    <citation type="submission" date="2025-09" db="UniProtKB">
        <authorList>
            <consortium name="Ensembl"/>
        </authorList>
    </citation>
    <scope>IDENTIFICATION</scope>
</reference>
<name>A0A3Q0RJL2_AMPCI</name>